<comment type="caution">
    <text evidence="2">The sequence shown here is derived from an EMBL/GenBank/DDBJ whole genome shotgun (WGS) entry which is preliminary data.</text>
</comment>
<protein>
    <submittedName>
        <fullName evidence="2">Uncharacterized protein</fullName>
    </submittedName>
</protein>
<dbReference type="STRING" id="67285.AQI88_33525"/>
<reference evidence="2 3" key="1">
    <citation type="submission" date="2015-10" db="EMBL/GenBank/DDBJ databases">
        <title>Draft genome sequence of Streptomyces cellostaticus DSM 40189, type strain for the species Streptomyces cellostaticus.</title>
        <authorList>
            <person name="Ruckert C."/>
            <person name="Winkler A."/>
            <person name="Kalinowski J."/>
            <person name="Kampfer P."/>
            <person name="Glaeser S."/>
        </authorList>
    </citation>
    <scope>NUCLEOTIDE SEQUENCE [LARGE SCALE GENOMIC DNA]</scope>
    <source>
        <strain evidence="2 3">DSM 40189</strain>
    </source>
</reference>
<dbReference type="EMBL" id="LMWL01000065">
    <property type="protein sequence ID" value="KUM92108.1"/>
    <property type="molecule type" value="Genomic_DNA"/>
</dbReference>
<organism evidence="2 3">
    <name type="scientific">Streptomyces cellostaticus</name>
    <dbReference type="NCBI Taxonomy" id="67285"/>
    <lineage>
        <taxon>Bacteria</taxon>
        <taxon>Bacillati</taxon>
        <taxon>Actinomycetota</taxon>
        <taxon>Actinomycetes</taxon>
        <taxon>Kitasatosporales</taxon>
        <taxon>Streptomycetaceae</taxon>
        <taxon>Streptomyces</taxon>
    </lineage>
</organism>
<evidence type="ECO:0000313" key="3">
    <source>
        <dbReference type="Proteomes" id="UP000054241"/>
    </source>
</evidence>
<proteinExistence type="predicted"/>
<sequence>MPRNRPGALRSARKTPGPRIWEEPPPARIRGLSGRTSLAIHRAERLSPGFYPRGATDSALRRYRAFLHPPGRRPRYPRESYCRSCPGCALVDVRQARDALADILPRLPPRARAELRRAVTPLDRRYLRLTLPDPLAARTAPWWHRRLAKGVEGW</sequence>
<evidence type="ECO:0000313" key="2">
    <source>
        <dbReference type="EMBL" id="KUM92108.1"/>
    </source>
</evidence>
<keyword evidence="3" id="KW-1185">Reference proteome</keyword>
<name>A0A117PUF4_9ACTN</name>
<feature type="region of interest" description="Disordered" evidence="1">
    <location>
        <begin position="1"/>
        <end position="24"/>
    </location>
</feature>
<gene>
    <name evidence="2" type="ORF">AQI88_33525</name>
</gene>
<evidence type="ECO:0000256" key="1">
    <source>
        <dbReference type="SAM" id="MobiDB-lite"/>
    </source>
</evidence>
<dbReference type="Proteomes" id="UP000054241">
    <property type="component" value="Unassembled WGS sequence"/>
</dbReference>
<dbReference type="OrthoDB" id="3540409at2"/>
<accession>A0A117PUF4</accession>
<dbReference type="AlphaFoldDB" id="A0A117PUF4"/>